<evidence type="ECO:0000313" key="1">
    <source>
        <dbReference type="EMBL" id="KAK1268368.1"/>
    </source>
</evidence>
<dbReference type="AlphaFoldDB" id="A0AAV9AW39"/>
<dbReference type="PANTHER" id="PTHR34576:SF2">
    <property type="entry name" value="MEMBRANE-ASSOCIATED KINASE REGULATOR 6-RELATED"/>
    <property type="match status" value="1"/>
</dbReference>
<reference evidence="1" key="2">
    <citation type="submission" date="2023-06" db="EMBL/GenBank/DDBJ databases">
        <authorList>
            <person name="Ma L."/>
            <person name="Liu K.-W."/>
            <person name="Li Z."/>
            <person name="Hsiao Y.-Y."/>
            <person name="Qi Y."/>
            <person name="Fu T."/>
            <person name="Tang G."/>
            <person name="Zhang D."/>
            <person name="Sun W.-H."/>
            <person name="Liu D.-K."/>
            <person name="Li Y."/>
            <person name="Chen G.-Z."/>
            <person name="Liu X.-D."/>
            <person name="Liao X.-Y."/>
            <person name="Jiang Y.-T."/>
            <person name="Yu X."/>
            <person name="Hao Y."/>
            <person name="Huang J."/>
            <person name="Zhao X.-W."/>
            <person name="Ke S."/>
            <person name="Chen Y.-Y."/>
            <person name="Wu W.-L."/>
            <person name="Hsu J.-L."/>
            <person name="Lin Y.-F."/>
            <person name="Huang M.-D."/>
            <person name="Li C.-Y."/>
            <person name="Huang L."/>
            <person name="Wang Z.-W."/>
            <person name="Zhao X."/>
            <person name="Zhong W.-Y."/>
            <person name="Peng D.-H."/>
            <person name="Ahmad S."/>
            <person name="Lan S."/>
            <person name="Zhang J.-S."/>
            <person name="Tsai W.-C."/>
            <person name="Van De Peer Y."/>
            <person name="Liu Z.-J."/>
        </authorList>
    </citation>
    <scope>NUCLEOTIDE SEQUENCE</scope>
    <source>
        <strain evidence="1">SCP</strain>
        <tissue evidence="1">Leaves</tissue>
    </source>
</reference>
<organism evidence="1 2">
    <name type="scientific">Acorus gramineus</name>
    <name type="common">Dwarf sweet flag</name>
    <dbReference type="NCBI Taxonomy" id="55184"/>
    <lineage>
        <taxon>Eukaryota</taxon>
        <taxon>Viridiplantae</taxon>
        <taxon>Streptophyta</taxon>
        <taxon>Embryophyta</taxon>
        <taxon>Tracheophyta</taxon>
        <taxon>Spermatophyta</taxon>
        <taxon>Magnoliopsida</taxon>
        <taxon>Liliopsida</taxon>
        <taxon>Acoraceae</taxon>
        <taxon>Acorus</taxon>
    </lineage>
</organism>
<dbReference type="InterPro" id="IPR044699">
    <property type="entry name" value="MAKR6"/>
</dbReference>
<keyword evidence="2" id="KW-1185">Reference proteome</keyword>
<protein>
    <recommendedName>
        <fullName evidence="3">Membrane-associated kinase regulator 6</fullName>
    </recommendedName>
</protein>
<comment type="caution">
    <text evidence="1">The sequence shown here is derived from an EMBL/GenBank/DDBJ whole genome shotgun (WGS) entry which is preliminary data.</text>
</comment>
<dbReference type="Proteomes" id="UP001179952">
    <property type="component" value="Unassembled WGS sequence"/>
</dbReference>
<gene>
    <name evidence="1" type="ORF">QJS04_geneDACA006981</name>
</gene>
<dbReference type="PANTHER" id="PTHR34576">
    <property type="entry name" value="MEMBRANE-ASSOCIATED KINASE REGULATOR 6-RELATED"/>
    <property type="match status" value="1"/>
</dbReference>
<sequence>METLQCLSNESFSYSWLKNIKPTTPFDTSSVDDGFDFNVPSSSDLAHADQLFSNGLLLPLHHHPLTPSDSTTFNRSLSLDSSLTHFDSIEPMSMDSSFKRRSAAIRPLPIEEPSHLLRSRNNNNTPRVMKLPFFGTCRSRSSSSTCVGSFEPKRKILSKYLCFFVPLYKKVRGFRPLKSTRPATKSSPQGDVDAVIDSSIYDAVLYCKKSSGMSFCFFFFFFENHV</sequence>
<reference evidence="1" key="1">
    <citation type="journal article" date="2023" name="Nat. Commun.">
        <title>Diploid and tetraploid genomes of Acorus and the evolution of monocots.</title>
        <authorList>
            <person name="Ma L."/>
            <person name="Liu K.W."/>
            <person name="Li Z."/>
            <person name="Hsiao Y.Y."/>
            <person name="Qi Y."/>
            <person name="Fu T."/>
            <person name="Tang G.D."/>
            <person name="Zhang D."/>
            <person name="Sun W.H."/>
            <person name="Liu D.K."/>
            <person name="Li Y."/>
            <person name="Chen G.Z."/>
            <person name="Liu X.D."/>
            <person name="Liao X.Y."/>
            <person name="Jiang Y.T."/>
            <person name="Yu X."/>
            <person name="Hao Y."/>
            <person name="Huang J."/>
            <person name="Zhao X.W."/>
            <person name="Ke S."/>
            <person name="Chen Y.Y."/>
            <person name="Wu W.L."/>
            <person name="Hsu J.L."/>
            <person name="Lin Y.F."/>
            <person name="Huang M.D."/>
            <person name="Li C.Y."/>
            <person name="Huang L."/>
            <person name="Wang Z.W."/>
            <person name="Zhao X."/>
            <person name="Zhong W.Y."/>
            <person name="Peng D.H."/>
            <person name="Ahmad S."/>
            <person name="Lan S."/>
            <person name="Zhang J.S."/>
            <person name="Tsai W.C."/>
            <person name="Van de Peer Y."/>
            <person name="Liu Z.J."/>
        </authorList>
    </citation>
    <scope>NUCLEOTIDE SEQUENCE</scope>
    <source>
        <strain evidence="1">SCP</strain>
    </source>
</reference>
<dbReference type="EMBL" id="JAUJYN010000006">
    <property type="protein sequence ID" value="KAK1268368.1"/>
    <property type="molecule type" value="Genomic_DNA"/>
</dbReference>
<evidence type="ECO:0000313" key="2">
    <source>
        <dbReference type="Proteomes" id="UP001179952"/>
    </source>
</evidence>
<name>A0AAV9AW39_ACOGR</name>
<proteinExistence type="predicted"/>
<accession>A0AAV9AW39</accession>
<evidence type="ECO:0008006" key="3">
    <source>
        <dbReference type="Google" id="ProtNLM"/>
    </source>
</evidence>